<dbReference type="GO" id="GO:1904047">
    <property type="term" value="F:S-adenosyl-L-methionine binding"/>
    <property type="evidence" value="ECO:0007669"/>
    <property type="project" value="TreeGrafter"/>
</dbReference>
<dbReference type="PANTHER" id="PTHR30481:SF3">
    <property type="entry name" value="DNA ADENINE METHYLASE"/>
    <property type="match status" value="1"/>
</dbReference>
<dbReference type="RefSeq" id="WP_187083727.1">
    <property type="nucleotide sequence ID" value="NZ_JACORU010000009.1"/>
</dbReference>
<dbReference type="InterPro" id="IPR002052">
    <property type="entry name" value="DNA_methylase_N6_adenine_CS"/>
</dbReference>
<accession>A0A923S490</accession>
<evidence type="ECO:0000256" key="7">
    <source>
        <dbReference type="PIRSR" id="PIRSR000398-1"/>
    </source>
</evidence>
<comment type="similarity">
    <text evidence="1 8">Belongs to the N(4)/N(6)-methyltransferase family.</text>
</comment>
<feature type="binding site" evidence="7">
    <location>
        <position position="22"/>
    </location>
    <ligand>
        <name>S-adenosyl-L-methionine</name>
        <dbReference type="ChEBI" id="CHEBI:59789"/>
    </ligand>
</feature>
<sequence length="274" mass="31307">MRFGDKDKEREIRPFLKWAGGKRWLAPQVVEIIGSVRGRYVEPFLGGGSVYFSLLPERALLSDKNSELINVYQVLQSDPAQLAKLLQEHQKNHSDEYYYSMRDYAPTNPHRQAARFVYLNRTCWNGLYRVNLKGEFNVPIGTKTSVVLPDDDWRAVSRMLKRAEIVCSDFEVAIDTAGKGDVVFADPPYTVKHNLNGFIKYNDSLFSWADQLRLFDTLLRAKKRGARVVITNANHESVRKLYASGGFRMNVVERASVLAASSVHRGRYEELLIS</sequence>
<dbReference type="Proteomes" id="UP000596827">
    <property type="component" value="Unassembled WGS sequence"/>
</dbReference>
<feature type="binding site" evidence="7">
    <location>
        <position position="18"/>
    </location>
    <ligand>
        <name>S-adenosyl-L-methionine</name>
        <dbReference type="ChEBI" id="CHEBI:59789"/>
    </ligand>
</feature>
<protein>
    <recommendedName>
        <fullName evidence="2 8">Site-specific DNA-methyltransferase (adenine-specific)</fullName>
        <ecNumber evidence="2 8">2.1.1.72</ecNumber>
    </recommendedName>
</protein>
<dbReference type="NCBIfam" id="TIGR00571">
    <property type="entry name" value="dam"/>
    <property type="match status" value="1"/>
</dbReference>
<dbReference type="PRINTS" id="PR00505">
    <property type="entry name" value="D12N6MTFRASE"/>
</dbReference>
<keyword evidence="3 8" id="KW-0489">Methyltransferase</keyword>
<dbReference type="InterPro" id="IPR012263">
    <property type="entry name" value="M_m6A_EcoRV"/>
</dbReference>
<dbReference type="GO" id="GO:0009307">
    <property type="term" value="P:DNA restriction-modification system"/>
    <property type="evidence" value="ECO:0007669"/>
    <property type="project" value="InterPro"/>
</dbReference>
<keyword evidence="10" id="KW-1185">Reference proteome</keyword>
<proteinExistence type="inferred from homology"/>
<dbReference type="PANTHER" id="PTHR30481">
    <property type="entry name" value="DNA ADENINE METHYLASE"/>
    <property type="match status" value="1"/>
</dbReference>
<gene>
    <name evidence="9" type="ORF">H8R02_22355</name>
</gene>
<evidence type="ECO:0000256" key="3">
    <source>
        <dbReference type="ARBA" id="ARBA00022603"/>
    </source>
</evidence>
<dbReference type="EC" id="2.1.1.72" evidence="2 8"/>
<reference evidence="9" key="1">
    <citation type="submission" date="2020-08" db="EMBL/GenBank/DDBJ databases">
        <title>Ramlibacter sp. GTP1 16S ribosomal RNA gene genome sequencing and assembly.</title>
        <authorList>
            <person name="Kang M."/>
        </authorList>
    </citation>
    <scope>NUCLEOTIDE SEQUENCE</scope>
    <source>
        <strain evidence="9">GTP1</strain>
    </source>
</reference>
<keyword evidence="4 8" id="KW-0808">Transferase</keyword>
<dbReference type="GO" id="GO:0032259">
    <property type="term" value="P:methylation"/>
    <property type="evidence" value="ECO:0007669"/>
    <property type="project" value="UniProtKB-KW"/>
</dbReference>
<dbReference type="GO" id="GO:0043565">
    <property type="term" value="F:sequence-specific DNA binding"/>
    <property type="evidence" value="ECO:0007669"/>
    <property type="project" value="TreeGrafter"/>
</dbReference>
<feature type="binding site" evidence="7">
    <location>
        <position position="63"/>
    </location>
    <ligand>
        <name>S-adenosyl-L-methionine</name>
        <dbReference type="ChEBI" id="CHEBI:59789"/>
    </ligand>
</feature>
<dbReference type="InterPro" id="IPR023095">
    <property type="entry name" value="Ade_MeTrfase_dom_2"/>
</dbReference>
<evidence type="ECO:0000256" key="1">
    <source>
        <dbReference type="ARBA" id="ARBA00006594"/>
    </source>
</evidence>
<dbReference type="SUPFAM" id="SSF53335">
    <property type="entry name" value="S-adenosyl-L-methionine-dependent methyltransferases"/>
    <property type="match status" value="1"/>
</dbReference>
<evidence type="ECO:0000256" key="2">
    <source>
        <dbReference type="ARBA" id="ARBA00011900"/>
    </source>
</evidence>
<evidence type="ECO:0000313" key="10">
    <source>
        <dbReference type="Proteomes" id="UP000596827"/>
    </source>
</evidence>
<evidence type="ECO:0000313" key="9">
    <source>
        <dbReference type="EMBL" id="MBC5767226.1"/>
    </source>
</evidence>
<evidence type="ECO:0000256" key="5">
    <source>
        <dbReference type="ARBA" id="ARBA00022691"/>
    </source>
</evidence>
<feature type="binding site" evidence="7">
    <location>
        <position position="186"/>
    </location>
    <ligand>
        <name>S-adenosyl-L-methionine</name>
        <dbReference type="ChEBI" id="CHEBI:59789"/>
    </ligand>
</feature>
<keyword evidence="5 8" id="KW-0949">S-adenosyl-L-methionine</keyword>
<evidence type="ECO:0000256" key="4">
    <source>
        <dbReference type="ARBA" id="ARBA00022679"/>
    </source>
</evidence>
<dbReference type="GO" id="GO:0006298">
    <property type="term" value="P:mismatch repair"/>
    <property type="evidence" value="ECO:0007669"/>
    <property type="project" value="TreeGrafter"/>
</dbReference>
<dbReference type="Gene3D" id="1.10.1020.10">
    <property type="entry name" value="Adenine-specific Methyltransferase, Domain 2"/>
    <property type="match status" value="1"/>
</dbReference>
<dbReference type="GO" id="GO:0009007">
    <property type="term" value="F:site-specific DNA-methyltransferase (adenine-specific) activity"/>
    <property type="evidence" value="ECO:0007669"/>
    <property type="project" value="UniProtKB-UniRule"/>
</dbReference>
<dbReference type="Pfam" id="PF02086">
    <property type="entry name" value="MethyltransfD12"/>
    <property type="match status" value="1"/>
</dbReference>
<evidence type="ECO:0000256" key="6">
    <source>
        <dbReference type="ARBA" id="ARBA00047942"/>
    </source>
</evidence>
<comment type="caution">
    <text evidence="9">The sequence shown here is derived from an EMBL/GenBank/DDBJ whole genome shotgun (WGS) entry which is preliminary data.</text>
</comment>
<dbReference type="AlphaFoldDB" id="A0A923S490"/>
<evidence type="ECO:0000256" key="8">
    <source>
        <dbReference type="RuleBase" id="RU361257"/>
    </source>
</evidence>
<comment type="catalytic activity">
    <reaction evidence="6 8">
        <text>a 2'-deoxyadenosine in DNA + S-adenosyl-L-methionine = an N(6)-methyl-2'-deoxyadenosine in DNA + S-adenosyl-L-homocysteine + H(+)</text>
        <dbReference type="Rhea" id="RHEA:15197"/>
        <dbReference type="Rhea" id="RHEA-COMP:12418"/>
        <dbReference type="Rhea" id="RHEA-COMP:12419"/>
        <dbReference type="ChEBI" id="CHEBI:15378"/>
        <dbReference type="ChEBI" id="CHEBI:57856"/>
        <dbReference type="ChEBI" id="CHEBI:59789"/>
        <dbReference type="ChEBI" id="CHEBI:90615"/>
        <dbReference type="ChEBI" id="CHEBI:90616"/>
        <dbReference type="EC" id="2.1.1.72"/>
    </reaction>
</comment>
<dbReference type="Gene3D" id="3.40.50.150">
    <property type="entry name" value="Vaccinia Virus protein VP39"/>
    <property type="match status" value="1"/>
</dbReference>
<dbReference type="InterPro" id="IPR029063">
    <property type="entry name" value="SAM-dependent_MTases_sf"/>
</dbReference>
<dbReference type="InterPro" id="IPR012327">
    <property type="entry name" value="MeTrfase_D12"/>
</dbReference>
<dbReference type="PROSITE" id="PS00092">
    <property type="entry name" value="N6_MTASE"/>
    <property type="match status" value="1"/>
</dbReference>
<organism evidence="9 10">
    <name type="scientific">Ramlibacter albus</name>
    <dbReference type="NCBI Taxonomy" id="2079448"/>
    <lineage>
        <taxon>Bacteria</taxon>
        <taxon>Pseudomonadati</taxon>
        <taxon>Pseudomonadota</taxon>
        <taxon>Betaproteobacteria</taxon>
        <taxon>Burkholderiales</taxon>
        <taxon>Comamonadaceae</taxon>
        <taxon>Ramlibacter</taxon>
    </lineage>
</organism>
<dbReference type="PIRSF" id="PIRSF000398">
    <property type="entry name" value="M_m6A_EcoRV"/>
    <property type="match status" value="1"/>
</dbReference>
<dbReference type="EMBL" id="JACORU010000009">
    <property type="protein sequence ID" value="MBC5767226.1"/>
    <property type="molecule type" value="Genomic_DNA"/>
</dbReference>
<name>A0A923S490_9BURK</name>